<proteinExistence type="predicted"/>
<organism evidence="1 2">
    <name type="scientific">Dactylosporangium salmoneum</name>
    <dbReference type="NCBI Taxonomy" id="53361"/>
    <lineage>
        <taxon>Bacteria</taxon>
        <taxon>Bacillati</taxon>
        <taxon>Actinomycetota</taxon>
        <taxon>Actinomycetes</taxon>
        <taxon>Micromonosporales</taxon>
        <taxon>Micromonosporaceae</taxon>
        <taxon>Dactylosporangium</taxon>
    </lineage>
</organism>
<dbReference type="Proteomes" id="UP001501444">
    <property type="component" value="Unassembled WGS sequence"/>
</dbReference>
<gene>
    <name evidence="1" type="ORF">GCM10010170_024620</name>
</gene>
<dbReference type="EMBL" id="BAAARV010000021">
    <property type="protein sequence ID" value="GAA2341275.1"/>
    <property type="molecule type" value="Genomic_DNA"/>
</dbReference>
<accession>A0ABN3FZX7</accession>
<comment type="caution">
    <text evidence="1">The sequence shown here is derived from an EMBL/GenBank/DDBJ whole genome shotgun (WGS) entry which is preliminary data.</text>
</comment>
<name>A0ABN3FZX7_9ACTN</name>
<sequence length="74" mass="7585">MGELGLRRGQADLESLGFSAPAFAFGFGDAGDEVVTDVHKAGSLGRVGPRQGASNAALTEMILKLLDAAVRALL</sequence>
<evidence type="ECO:0000313" key="2">
    <source>
        <dbReference type="Proteomes" id="UP001501444"/>
    </source>
</evidence>
<evidence type="ECO:0000313" key="1">
    <source>
        <dbReference type="EMBL" id="GAA2341275.1"/>
    </source>
</evidence>
<reference evidence="1 2" key="1">
    <citation type="journal article" date="2019" name="Int. J. Syst. Evol. Microbiol.">
        <title>The Global Catalogue of Microorganisms (GCM) 10K type strain sequencing project: providing services to taxonomists for standard genome sequencing and annotation.</title>
        <authorList>
            <consortium name="The Broad Institute Genomics Platform"/>
            <consortium name="The Broad Institute Genome Sequencing Center for Infectious Disease"/>
            <person name="Wu L."/>
            <person name="Ma J."/>
        </authorList>
    </citation>
    <scope>NUCLEOTIDE SEQUENCE [LARGE SCALE GENOMIC DNA]</scope>
    <source>
        <strain evidence="1 2">JCM 3272</strain>
    </source>
</reference>
<keyword evidence="2" id="KW-1185">Reference proteome</keyword>
<protein>
    <submittedName>
        <fullName evidence="1">Uncharacterized protein</fullName>
    </submittedName>
</protein>